<dbReference type="RefSeq" id="WP_034245928.1">
    <property type="nucleotide sequence ID" value="NZ_AQRA01000009.1"/>
</dbReference>
<organism evidence="2 3">
    <name type="scientific">Aquimarina atlantica</name>
    <dbReference type="NCBI Taxonomy" id="1317122"/>
    <lineage>
        <taxon>Bacteria</taxon>
        <taxon>Pseudomonadati</taxon>
        <taxon>Bacteroidota</taxon>
        <taxon>Flavobacteriia</taxon>
        <taxon>Flavobacteriales</taxon>
        <taxon>Flavobacteriaceae</taxon>
        <taxon>Aquimarina</taxon>
    </lineage>
</organism>
<dbReference type="SUPFAM" id="SSF103647">
    <property type="entry name" value="TSP type-3 repeat"/>
    <property type="match status" value="1"/>
</dbReference>
<name>A0A023BQB2_9FLAO</name>
<gene>
    <name evidence="2" type="ORF">ATO12_25290</name>
</gene>
<evidence type="ECO:0000256" key="1">
    <source>
        <dbReference type="SAM" id="MobiDB-lite"/>
    </source>
</evidence>
<dbReference type="InterPro" id="IPR028974">
    <property type="entry name" value="TSP_type-3_rpt"/>
</dbReference>
<evidence type="ECO:0000313" key="2">
    <source>
        <dbReference type="EMBL" id="EZH72252.1"/>
    </source>
</evidence>
<dbReference type="GO" id="GO:0005509">
    <property type="term" value="F:calcium ion binding"/>
    <property type="evidence" value="ECO:0007669"/>
    <property type="project" value="InterPro"/>
</dbReference>
<sequence>MINTIRKSKVTKVIASYLAIQLIVQMMQPIQLWALTSGPSQPEFNSFTPIGTSDMVNLSSGNFNYNIPVMDVGGYPLNLAYDSGVTMDQESSWVGLGWNLNVGQINRQVRGIPDDFKGDEMIYESNMKPNVTVGVDAAIDLQLFGYEGNDGVKGKASFGVNLKYNNYTGISFTPSYGISFDLANTVTVGMSVETSATEGATVSPSVGISATKAISEKGAITGGLNAGVSYNSNQGLKSFNISSSMGLTGIKDEKYKKAKNRQAGFGSGSGSISFNNVTLTPRKRTAFINNNGTVAVSLGGDIWGADIEGEISAMGSVQKVKDPVKIEKAYGYEFTGHATPDDIKDYNREKDNVISKTTLALPVSNYTYDLYTVQGQGAGGMFRPFRSQVGQINDDLVEDESSSLSLGVEIEPGTGYHFGANFTSAPSVSRTGVWDTKALQHFKQEKEDIRESGDLLDYEPVYFKYIGEPRVDKDQKLFEDLGGYSPIALEIGGSKKSFNKYADNRFRIKEYNADKTPKYRTLPSFNSKFKRSRDIRNQNVQKISAEELLEFYNEGYAKSRINKSSKPHHTAEVRVLNSDGSTYVFGETAYNKVKREVTFATNSTTFNCADGLVTYQSGENSTNNRSGIDNFYDAVETPAYAHSYLLSSVLSSDYEDLKGDGPTDDDLGAYTNFIYTNKEDNYKWRIPYGSNKASYNAGLNTDKADQKGSYVYGEKEIKYIDKIVTKTHVAIFDLSPRKDARGVAGENGGAPSSGQQMYKIDKIRLYSKPEALKAKILDDDTTNDLPISAIKTAHFVYDYSLCKKVENNKGEAPNGNELRNEGGKLTLKKVYFTYRDSKMGKYTPYTFNYDGFNPDYNLKSYDVWGGYKPIVKNALQYDQNGNVVYIKNENGVDVPQINPNFAGGNTGFCNTGDDITAPEFAFIQQDDRKLQDSFSSAWSLTSIDLPSGGKIDLTYESDDYQYVQDRDALQMFKVVGAGNNEGSSSFDPETNTKLYKFSGNNEAKYLYVKLPSGETATTDADFRSKYLKGIEGKPIYFRFLMNMTKAGALHTSAKPSNDFDYVTGYFEIDGNTNVFTAPNGAVYAAVPMKTTDMEGGVSGTKQVNPISKAGWYFGRRYLNGLVYGLNTDYRTENIQSIAKKVISSFKANKDILTGPNAKLRSNEFLCAQRFWPDKSWIRLSTPQNYKLGGGARIKKLVMRDQWNKMVDPTIPDTNEKYTKEYGQTYEYTLDDGSSSGVATYEPNQSKENPFVEPFYNHSDRLVAPREVNYVEKPFGESFFPSSAVTYSRVTVSNLAREGISKHATGKVVSEFFTSKDYPTKVDYTDIDSPNNYATNQNQFLENLLQGIFGGEVKSRNEYALSQGFMVHTNDMNGKMRFQKVYAENQDKPLSSVEYRYSTKQDDITQLDNTLPVITKEGKVLYDRQIGIDYDVVTDFRESYSKSKTEGVKANVVALIFGIVVVPIPTIVPSRTELENVAYSTITTKVIHTTAVLKEKIATDLGSKVSTINEAWDAETGQVLLTRTVNEFDDEYYNFNFPAYWAYDNMGQASRNIGITGILKRSGNFFTIPDAKKYFTLGDEIIATYGRAKKSDRLWVVGFNPAGDGVMLMKGNGSVINTSEGADISEDINFKIVRSGRRNQQMANMGSITMMKNPIKGSAGANLNQIDTNTFTLNTNTPAADNLRIVNASAVEYNDFWNCQCESELKFAPESLNGGKLEDISQDDYPFENPFNPYVYNAKGEWRAKRSYAYLTERSHVNQGTTSKVNTRREGYFKEFTPYYALMQDKTWEKSGAANDAWTFASEVTQYSPFGTELENKDALGRYSAAQYGYNYTLPTAVSSNSRYRDMGMDGFEDYVFMKSDSAHFNFKNSADKDGAEGIRITNQVSHTGRNSLLIPANENAILERNLIGELPEDTDYDNDGIKDDEDLCPFTPSNNYDYDGDEIGDECDDDAVPKVFGRYTTNEVLYLAGGVKECVGRSAEFTIYGNPNETIEYAIVFHQTNYRGMGLRINDKLIFTDNDVRNKAGELFVFNDIVLDIRGQKYIDLDFDVVRAKSKKGDNTWRMEFMILNKNNGSPVPGTSIDLRSQGRRDKRCGEPEWGNLDQIKH</sequence>
<dbReference type="eggNOG" id="COG3188">
    <property type="taxonomic scope" value="Bacteria"/>
</dbReference>
<dbReference type="Proteomes" id="UP000023541">
    <property type="component" value="Unassembled WGS sequence"/>
</dbReference>
<dbReference type="OrthoDB" id="9814627at2"/>
<feature type="compositionally biased region" description="Basic and acidic residues" evidence="1">
    <location>
        <begin position="2085"/>
        <end position="2095"/>
    </location>
</feature>
<keyword evidence="3" id="KW-1185">Reference proteome</keyword>
<accession>A0A023BQB2</accession>
<protein>
    <recommendedName>
        <fullName evidence="4">PA14 domain-containing protein</fullName>
    </recommendedName>
</protein>
<reference evidence="2 3" key="1">
    <citation type="submission" date="2014-04" db="EMBL/GenBank/DDBJ databases">
        <title>Aquimarina sp. 22II-S11-z7 Genome Sequencing.</title>
        <authorList>
            <person name="Lai Q."/>
        </authorList>
    </citation>
    <scope>NUCLEOTIDE SEQUENCE [LARGE SCALE GENOMIC DNA]</scope>
    <source>
        <strain evidence="2 3">22II-S11-z7</strain>
    </source>
</reference>
<comment type="caution">
    <text evidence="2">The sequence shown here is derived from an EMBL/GenBank/DDBJ whole genome shotgun (WGS) entry which is preliminary data.</text>
</comment>
<dbReference type="STRING" id="1317122.ATO12_25290"/>
<proteinExistence type="predicted"/>
<evidence type="ECO:0008006" key="4">
    <source>
        <dbReference type="Google" id="ProtNLM"/>
    </source>
</evidence>
<dbReference type="Gene3D" id="4.10.1080.10">
    <property type="entry name" value="TSP type-3 repeat"/>
    <property type="match status" value="1"/>
</dbReference>
<feature type="region of interest" description="Disordered" evidence="1">
    <location>
        <begin position="2076"/>
        <end position="2106"/>
    </location>
</feature>
<evidence type="ECO:0000313" key="3">
    <source>
        <dbReference type="Proteomes" id="UP000023541"/>
    </source>
</evidence>
<dbReference type="EMBL" id="AQRA01000009">
    <property type="protein sequence ID" value="EZH72252.1"/>
    <property type="molecule type" value="Genomic_DNA"/>
</dbReference>